<dbReference type="InterPro" id="IPR001357">
    <property type="entry name" value="BRCT_dom"/>
</dbReference>
<keyword evidence="2" id="KW-0436">Ligase</keyword>
<feature type="domain" description="BRCT" evidence="6">
    <location>
        <begin position="557"/>
        <end position="639"/>
    </location>
</feature>
<dbReference type="Gene3D" id="2.40.50.140">
    <property type="entry name" value="Nucleic acid-binding proteins"/>
    <property type="match status" value="1"/>
</dbReference>
<dbReference type="EMBL" id="MN740574">
    <property type="protein sequence ID" value="QHU34542.1"/>
    <property type="molecule type" value="Genomic_DNA"/>
</dbReference>
<keyword evidence="4" id="KW-0520">NAD</keyword>
<dbReference type="Pfam" id="PF01653">
    <property type="entry name" value="DNA_ligase_aden"/>
    <property type="match status" value="1"/>
</dbReference>
<evidence type="ECO:0000313" key="7">
    <source>
        <dbReference type="EMBL" id="QHU34542.1"/>
    </source>
</evidence>
<sequence>MNKLSDNEKELQEYFNTLSLKKLHSDKLHADDMYYNQGKPSGFTDWQYDMLKETLDRRDPGYVVPIGAKIRKGDNRVELPIWLGSMDKFKNNNVKEIKRWSSRNRSEKYIIEDKLDGVSCLMTHKNGKIKLYTRGDGIVGADISYLAKYFNTIPKNIHADISVRGELIMNKKVFIKKYSKSYSNPRNLVAGMIGAKTLKDAISNNDVQFIAYEMTDINHGFTPSEQLDNLENIGFSVVRHREIESVDVQNLMAILVEFVETSPFEIDGLIVQPDKTYTRNVKGNPTYAFAFKMRMKDNLVTVKVVKVAWGISKWSKLKPRIRIEPVKLGGVTINWATGFNARFILKNNIGPGAIVELTRSGDVIPYIVKVTKGADKPQMPSGKWEWNSTNVDIIATDGYNGESCIKLIHSFFKDMGFKNIGEKTIEKIYLGGANSILKILLVTVEDLLGLGFGPGESVIIYDSIHETLDNGMELPKMIAASCVFGQNIGEKIIKTLFDSHPDILDVYSEMTTEELYDLIISVPGFAETRTRTVIKNIGWAAKWVVAMSFFTKYKNEENDGRLRGYTFIISGKLSGYTKKEIYESIQAAGGEISDNVRKPTKDLIQIVVIVGEKTSKKSKDANKYGLKIYNQDELMTMIA</sequence>
<proteinExistence type="predicted"/>
<evidence type="ECO:0000256" key="1">
    <source>
        <dbReference type="ARBA" id="ARBA00012722"/>
    </source>
</evidence>
<dbReference type="InterPro" id="IPR013839">
    <property type="entry name" value="DNAligase_adenylation"/>
</dbReference>
<dbReference type="Gene3D" id="3.30.470.30">
    <property type="entry name" value="DNA ligase/mRNA capping enzyme"/>
    <property type="match status" value="1"/>
</dbReference>
<evidence type="ECO:0000256" key="2">
    <source>
        <dbReference type="ARBA" id="ARBA00022598"/>
    </source>
</evidence>
<dbReference type="SUPFAM" id="SSF50249">
    <property type="entry name" value="Nucleic acid-binding proteins"/>
    <property type="match status" value="1"/>
</dbReference>
<dbReference type="SUPFAM" id="SSF56091">
    <property type="entry name" value="DNA ligase/mRNA capping enzyme, catalytic domain"/>
    <property type="match status" value="1"/>
</dbReference>
<evidence type="ECO:0000256" key="3">
    <source>
        <dbReference type="ARBA" id="ARBA00022705"/>
    </source>
</evidence>
<dbReference type="PROSITE" id="PS50172">
    <property type="entry name" value="BRCT"/>
    <property type="match status" value="1"/>
</dbReference>
<dbReference type="InterPro" id="IPR004150">
    <property type="entry name" value="NAD_DNA_ligase_OB"/>
</dbReference>
<accession>A0A6C0LZ58</accession>
<protein>
    <recommendedName>
        <fullName evidence="1">DNA ligase (NAD(+))</fullName>
        <ecNumber evidence="1">6.5.1.2</ecNumber>
    </recommendedName>
</protein>
<comment type="catalytic activity">
    <reaction evidence="5">
        <text>NAD(+) + (deoxyribonucleotide)n-3'-hydroxyl + 5'-phospho-(deoxyribonucleotide)m = (deoxyribonucleotide)n+m + AMP + beta-nicotinamide D-nucleotide.</text>
        <dbReference type="EC" id="6.5.1.2"/>
    </reaction>
</comment>
<dbReference type="Pfam" id="PF03120">
    <property type="entry name" value="OB_DNA_ligase"/>
    <property type="match status" value="1"/>
</dbReference>
<dbReference type="InterPro" id="IPR012340">
    <property type="entry name" value="NA-bd_OB-fold"/>
</dbReference>
<dbReference type="InterPro" id="IPR013840">
    <property type="entry name" value="DNAligase_N"/>
</dbReference>
<reference evidence="7" key="1">
    <citation type="journal article" date="2020" name="Nature">
        <title>Giant virus diversity and host interactions through global metagenomics.</title>
        <authorList>
            <person name="Schulz F."/>
            <person name="Roux S."/>
            <person name="Paez-Espino D."/>
            <person name="Jungbluth S."/>
            <person name="Walsh D.A."/>
            <person name="Denef V.J."/>
            <person name="McMahon K.D."/>
            <person name="Konstantinidis K.T."/>
            <person name="Eloe-Fadrosh E.A."/>
            <person name="Kyrpides N.C."/>
            <person name="Woyke T."/>
        </authorList>
    </citation>
    <scope>NUCLEOTIDE SEQUENCE</scope>
    <source>
        <strain evidence="7">GVMAG-S-1016713-169</strain>
    </source>
</reference>
<evidence type="ECO:0000259" key="6">
    <source>
        <dbReference type="PROSITE" id="PS50172"/>
    </source>
</evidence>
<evidence type="ECO:0000256" key="4">
    <source>
        <dbReference type="ARBA" id="ARBA00023027"/>
    </source>
</evidence>
<dbReference type="EC" id="6.5.1.2" evidence="1"/>
<keyword evidence="3" id="KW-0235">DNA replication</keyword>
<dbReference type="SUPFAM" id="SSF52113">
    <property type="entry name" value="BRCT domain"/>
    <property type="match status" value="1"/>
</dbReference>
<dbReference type="Pfam" id="PF00533">
    <property type="entry name" value="BRCT"/>
    <property type="match status" value="1"/>
</dbReference>
<dbReference type="GO" id="GO:0003911">
    <property type="term" value="F:DNA ligase (NAD+) activity"/>
    <property type="evidence" value="ECO:0007669"/>
    <property type="project" value="UniProtKB-EC"/>
</dbReference>
<name>A0A6C0LZ58_9ZZZZ</name>
<dbReference type="SMART" id="SM00532">
    <property type="entry name" value="LIGANc"/>
    <property type="match status" value="1"/>
</dbReference>
<dbReference type="AlphaFoldDB" id="A0A6C0LZ58"/>
<organism evidence="7">
    <name type="scientific">viral metagenome</name>
    <dbReference type="NCBI Taxonomy" id="1070528"/>
    <lineage>
        <taxon>unclassified sequences</taxon>
        <taxon>metagenomes</taxon>
        <taxon>organismal metagenomes</taxon>
    </lineage>
</organism>
<dbReference type="GO" id="GO:0006260">
    <property type="term" value="P:DNA replication"/>
    <property type="evidence" value="ECO:0007669"/>
    <property type="project" value="UniProtKB-KW"/>
</dbReference>
<dbReference type="Gene3D" id="3.40.50.10190">
    <property type="entry name" value="BRCT domain"/>
    <property type="match status" value="1"/>
</dbReference>
<evidence type="ECO:0000256" key="5">
    <source>
        <dbReference type="ARBA" id="ARBA00034005"/>
    </source>
</evidence>
<dbReference type="InterPro" id="IPR036420">
    <property type="entry name" value="BRCT_dom_sf"/>
</dbReference>
<dbReference type="GO" id="GO:0006281">
    <property type="term" value="P:DNA repair"/>
    <property type="evidence" value="ECO:0007669"/>
    <property type="project" value="InterPro"/>
</dbReference>